<dbReference type="GO" id="GO:0009432">
    <property type="term" value="P:SOS response"/>
    <property type="evidence" value="ECO:0007669"/>
    <property type="project" value="TreeGrafter"/>
</dbReference>
<dbReference type="GO" id="GO:0003887">
    <property type="term" value="F:DNA-directed DNA polymerase activity"/>
    <property type="evidence" value="ECO:0007669"/>
    <property type="project" value="UniProtKB-KW"/>
</dbReference>
<dbReference type="RefSeq" id="WP_199263454.1">
    <property type="nucleotide sequence ID" value="NZ_CP054140.1"/>
</dbReference>
<evidence type="ECO:0000313" key="3">
    <source>
        <dbReference type="EMBL" id="QQG64623.1"/>
    </source>
</evidence>
<feature type="domain" description="UmuC" evidence="2">
    <location>
        <begin position="5"/>
        <end position="186"/>
    </location>
</feature>
<keyword evidence="4" id="KW-1185">Reference proteome</keyword>
<dbReference type="GO" id="GO:0003684">
    <property type="term" value="F:damaged DNA binding"/>
    <property type="evidence" value="ECO:0007669"/>
    <property type="project" value="InterPro"/>
</dbReference>
<protein>
    <recommendedName>
        <fullName evidence="2">UmuC domain-containing protein</fullName>
    </recommendedName>
</protein>
<reference evidence="3 4" key="1">
    <citation type="submission" date="2020-05" db="EMBL/GenBank/DDBJ databases">
        <title>Complete genome of Desulfobulbus oligotrophicus.</title>
        <authorList>
            <person name="Podar M."/>
        </authorList>
    </citation>
    <scope>NUCLEOTIDE SEQUENCE [LARGE SCALE GENOMIC DNA]</scope>
    <source>
        <strain evidence="3 4">Prop6</strain>
    </source>
</reference>
<name>A0A7T6APJ7_9BACT</name>
<dbReference type="Proteomes" id="UP000596092">
    <property type="component" value="Chromosome"/>
</dbReference>
<dbReference type="EMBL" id="CP054140">
    <property type="protein sequence ID" value="QQG64623.1"/>
    <property type="molecule type" value="Genomic_DNA"/>
</dbReference>
<dbReference type="PANTHER" id="PTHR11076">
    <property type="entry name" value="DNA REPAIR POLYMERASE UMUC / TRANSFERASE FAMILY MEMBER"/>
    <property type="match status" value="1"/>
</dbReference>
<dbReference type="GO" id="GO:0005829">
    <property type="term" value="C:cytosol"/>
    <property type="evidence" value="ECO:0007669"/>
    <property type="project" value="TreeGrafter"/>
</dbReference>
<dbReference type="InterPro" id="IPR017961">
    <property type="entry name" value="DNA_pol_Y-fam_little_finger"/>
</dbReference>
<proteinExistence type="inferred from homology"/>
<dbReference type="InterPro" id="IPR050116">
    <property type="entry name" value="DNA_polymerase-Y"/>
</dbReference>
<evidence type="ECO:0000259" key="2">
    <source>
        <dbReference type="PROSITE" id="PS50173"/>
    </source>
</evidence>
<dbReference type="Pfam" id="PF00817">
    <property type="entry name" value="IMS"/>
    <property type="match status" value="1"/>
</dbReference>
<comment type="similarity">
    <text evidence="1">Belongs to the DNA polymerase type-Y family.</text>
</comment>
<dbReference type="AlphaFoldDB" id="A0A7T6APJ7"/>
<sequence>MERRIIHLNIADFSVAVERVLDTTLKGKPLIIAEPSPRAVVFDMSDEAYADGVRKGMLLAMARRRCRSALVLAPRPEQYSKALNRCLEHALHYTPLVERSCGNGHLFLDVTGTHRLFGPAPDIGWRLRNTLRRDLGLDPIWSIGSNKLVAKVASRLVKPRGEYIVGGGEETPFLAPLPLGLLPGIPPADLLRLQHVNIHRVHQATALSSQELSVLCDHRAHHIYHLVRGIDPSPVQPAGPPGSAYTHLHIFSPDTNQEPVVRAALATLAQLAGHGLRQRHLGCRRVAVTLLYSDGVVTTRQAVTKTPEGDDPALQQLALTALYRGWHRRVRLRQITIACSLIQHPVEQLSLFATADPGLHKNKRLSEAFDAIRALYGQDKILRGCRQPLQERTAASLQ</sequence>
<dbReference type="SUPFAM" id="SSF100879">
    <property type="entry name" value="Lesion bypass DNA polymerase (Y-family), little finger domain"/>
    <property type="match status" value="1"/>
</dbReference>
<evidence type="ECO:0000256" key="1">
    <source>
        <dbReference type="ARBA" id="ARBA00010945"/>
    </source>
</evidence>
<dbReference type="PROSITE" id="PS50173">
    <property type="entry name" value="UMUC"/>
    <property type="match status" value="1"/>
</dbReference>
<dbReference type="Gene3D" id="3.40.1170.60">
    <property type="match status" value="1"/>
</dbReference>
<dbReference type="InterPro" id="IPR001126">
    <property type="entry name" value="UmuC"/>
</dbReference>
<gene>
    <name evidence="3" type="ORF">HP555_01475</name>
</gene>
<dbReference type="KEGG" id="dog:HP555_01475"/>
<dbReference type="SUPFAM" id="SSF56672">
    <property type="entry name" value="DNA/RNA polymerases"/>
    <property type="match status" value="1"/>
</dbReference>
<dbReference type="GO" id="GO:0042276">
    <property type="term" value="P:error-prone translesion synthesis"/>
    <property type="evidence" value="ECO:0007669"/>
    <property type="project" value="TreeGrafter"/>
</dbReference>
<dbReference type="InterPro" id="IPR036775">
    <property type="entry name" value="DNA_pol_Y-fam_lit_finger_sf"/>
</dbReference>
<dbReference type="InterPro" id="IPR043128">
    <property type="entry name" value="Rev_trsase/Diguanyl_cyclase"/>
</dbReference>
<dbReference type="InterPro" id="IPR043502">
    <property type="entry name" value="DNA/RNA_pol_sf"/>
</dbReference>
<accession>A0A7T6APJ7</accession>
<dbReference type="Pfam" id="PF11799">
    <property type="entry name" value="IMS_C"/>
    <property type="match status" value="1"/>
</dbReference>
<dbReference type="PANTHER" id="PTHR11076:SF33">
    <property type="entry name" value="DNA POLYMERASE KAPPA"/>
    <property type="match status" value="1"/>
</dbReference>
<evidence type="ECO:0000313" key="4">
    <source>
        <dbReference type="Proteomes" id="UP000596092"/>
    </source>
</evidence>
<dbReference type="Gene3D" id="3.30.70.270">
    <property type="match status" value="1"/>
</dbReference>
<organism evidence="3 4">
    <name type="scientific">Desulfobulbus oligotrophicus</name>
    <dbReference type="NCBI Taxonomy" id="1909699"/>
    <lineage>
        <taxon>Bacteria</taxon>
        <taxon>Pseudomonadati</taxon>
        <taxon>Thermodesulfobacteriota</taxon>
        <taxon>Desulfobulbia</taxon>
        <taxon>Desulfobulbales</taxon>
        <taxon>Desulfobulbaceae</taxon>
        <taxon>Desulfobulbus</taxon>
    </lineage>
</organism>
<dbReference type="GO" id="GO:0006281">
    <property type="term" value="P:DNA repair"/>
    <property type="evidence" value="ECO:0007669"/>
    <property type="project" value="InterPro"/>
</dbReference>